<proteinExistence type="predicted"/>
<evidence type="ECO:0000313" key="3">
    <source>
        <dbReference type="Proteomes" id="UP000193200"/>
    </source>
</evidence>
<organism evidence="2 3">
    <name type="scientific">Oceanibacterium hippocampi</name>
    <dbReference type="NCBI Taxonomy" id="745714"/>
    <lineage>
        <taxon>Bacteria</taxon>
        <taxon>Pseudomonadati</taxon>
        <taxon>Pseudomonadota</taxon>
        <taxon>Alphaproteobacteria</taxon>
        <taxon>Sneathiellales</taxon>
        <taxon>Sneathiellaceae</taxon>
        <taxon>Oceanibacterium</taxon>
    </lineage>
</organism>
<evidence type="ECO:0000313" key="2">
    <source>
        <dbReference type="EMBL" id="SLN77593.1"/>
    </source>
</evidence>
<accession>A0A1Y5U5V8</accession>
<dbReference type="AlphaFoldDB" id="A0A1Y5U5V8"/>
<dbReference type="InParanoid" id="A0A1Y5U5V8"/>
<protein>
    <submittedName>
        <fullName evidence="2">Uncharacterized protein</fullName>
    </submittedName>
</protein>
<keyword evidence="3" id="KW-1185">Reference proteome</keyword>
<sequence length="192" mass="20418">MTGRQALREHVAGALLHQTAAEGRVYTNRFDPQITRALAAGPVIGIYGLAGRRTPDDAAGTVWLWRSTLTLALAVAERRDQPAEAAAEALLGQVLARLDRDPALHGLTGDAVARALSEVSVEFGPIDDVDLDAIGVEVRLVFEHLEELAAPEADAFERLHVDYDLVEPDDAAGGIGPAGEVEAQDTITLPQD</sequence>
<reference evidence="2 3" key="1">
    <citation type="submission" date="2017-03" db="EMBL/GenBank/DDBJ databases">
        <authorList>
            <person name="Afonso C.L."/>
            <person name="Miller P.J."/>
            <person name="Scott M.A."/>
            <person name="Spackman E."/>
            <person name="Goraichik I."/>
            <person name="Dimitrov K.M."/>
            <person name="Suarez D.L."/>
            <person name="Swayne D.E."/>
        </authorList>
    </citation>
    <scope>NUCLEOTIDE SEQUENCE [LARGE SCALE GENOMIC DNA]</scope>
    <source>
        <strain evidence="2 3">CECT 7691</strain>
    </source>
</reference>
<dbReference type="RefSeq" id="WP_085885807.1">
    <property type="nucleotide sequence ID" value="NZ_FWFR01000008.1"/>
</dbReference>
<gene>
    <name evidence="2" type="ORF">OCH7691_04473</name>
</gene>
<feature type="region of interest" description="Disordered" evidence="1">
    <location>
        <begin position="171"/>
        <end position="192"/>
    </location>
</feature>
<dbReference type="Proteomes" id="UP000193200">
    <property type="component" value="Unassembled WGS sequence"/>
</dbReference>
<name>A0A1Y5U5V8_9PROT</name>
<evidence type="ECO:0000256" key="1">
    <source>
        <dbReference type="SAM" id="MobiDB-lite"/>
    </source>
</evidence>
<dbReference type="EMBL" id="FWFR01000008">
    <property type="protein sequence ID" value="SLN77593.1"/>
    <property type="molecule type" value="Genomic_DNA"/>
</dbReference>